<organism evidence="1 2">
    <name type="scientific">Acaulospora colombiana</name>
    <dbReference type="NCBI Taxonomy" id="27376"/>
    <lineage>
        <taxon>Eukaryota</taxon>
        <taxon>Fungi</taxon>
        <taxon>Fungi incertae sedis</taxon>
        <taxon>Mucoromycota</taxon>
        <taxon>Glomeromycotina</taxon>
        <taxon>Glomeromycetes</taxon>
        <taxon>Diversisporales</taxon>
        <taxon>Acaulosporaceae</taxon>
        <taxon>Acaulospora</taxon>
    </lineage>
</organism>
<evidence type="ECO:0000313" key="1">
    <source>
        <dbReference type="EMBL" id="CAG8541998.1"/>
    </source>
</evidence>
<proteinExistence type="predicted"/>
<protein>
    <submittedName>
        <fullName evidence="1">15006_t:CDS:1</fullName>
    </submittedName>
</protein>
<evidence type="ECO:0000313" key="2">
    <source>
        <dbReference type="Proteomes" id="UP000789525"/>
    </source>
</evidence>
<dbReference type="EMBL" id="CAJVPT010007468">
    <property type="protein sequence ID" value="CAG8541998.1"/>
    <property type="molecule type" value="Genomic_DNA"/>
</dbReference>
<name>A0ACA9LRR8_9GLOM</name>
<reference evidence="1" key="1">
    <citation type="submission" date="2021-06" db="EMBL/GenBank/DDBJ databases">
        <authorList>
            <person name="Kallberg Y."/>
            <person name="Tangrot J."/>
            <person name="Rosling A."/>
        </authorList>
    </citation>
    <scope>NUCLEOTIDE SEQUENCE</scope>
    <source>
        <strain evidence="1">CL356</strain>
    </source>
</reference>
<accession>A0ACA9LRR8</accession>
<gene>
    <name evidence="1" type="ORF">ACOLOM_LOCUS4509</name>
</gene>
<keyword evidence="2" id="KW-1185">Reference proteome</keyword>
<sequence length="455" mass="50865">MSVLLKDLNDYIAPSQACIKPVEVNKTATESSNVIKIDDSGGYYEVFQDGVETKLETARITLDDCLACSVLITTQTHEELYNVLKSNKQAVREGRVDNVKTVVVSIAPQSRASIAAMYKLSPLQVARRLTHFFRSLGVDYVFDTSFSRDFSLLESAREFVQRYRGFQERQRQKLSLNDDKSKGLDDPSLPMLASSCPGWICYAEKTHGSVLPYISQTKSPQQIMGSIVKDYFAKKIGVTPNNIYHVGIMMCYDKKLEASRSDFFDEKYQTRDVDCVITTVEVVKMFGEQNYDIKESPELPLHSLTKTTQEGQLLGSAGSASGGFLEFILEYSARELFGMTGIDVDGEKGVVVKTGRNKDFKETTLEVEGKPLLKFASAYGFRSIQNIIRKMKGGNIQYHYVEVMACPSGCINGGGQLRPDGTVPIKDWIAKVNDVYRSVDSSSPEQNETVQNLYR</sequence>
<dbReference type="Proteomes" id="UP000789525">
    <property type="component" value="Unassembled WGS sequence"/>
</dbReference>
<comment type="caution">
    <text evidence="1">The sequence shown here is derived from an EMBL/GenBank/DDBJ whole genome shotgun (WGS) entry which is preliminary data.</text>
</comment>